<comment type="caution">
    <text evidence="2">The sequence shown here is derived from an EMBL/GenBank/DDBJ whole genome shotgun (WGS) entry which is preliminary data.</text>
</comment>
<gene>
    <name evidence="2" type="ORF">I2I01_06425</name>
</gene>
<keyword evidence="3" id="KW-1185">Reference proteome</keyword>
<organism evidence="2 3">
    <name type="scientific">Hymenobacter properus</name>
    <dbReference type="NCBI Taxonomy" id="2791026"/>
    <lineage>
        <taxon>Bacteria</taxon>
        <taxon>Pseudomonadati</taxon>
        <taxon>Bacteroidota</taxon>
        <taxon>Cytophagia</taxon>
        <taxon>Cytophagales</taxon>
        <taxon>Hymenobacteraceae</taxon>
        <taxon>Hymenobacter</taxon>
    </lineage>
</organism>
<evidence type="ECO:0000313" key="2">
    <source>
        <dbReference type="EMBL" id="MBF9141261.1"/>
    </source>
</evidence>
<dbReference type="AlphaFoldDB" id="A0A931BEV9"/>
<evidence type="ECO:0000256" key="1">
    <source>
        <dbReference type="SAM" id="SignalP"/>
    </source>
</evidence>
<reference evidence="2 3" key="1">
    <citation type="submission" date="2020-11" db="EMBL/GenBank/DDBJ databases">
        <authorList>
            <person name="Kim M.K."/>
        </authorList>
    </citation>
    <scope>NUCLEOTIDE SEQUENCE [LARGE SCALE GENOMIC DNA]</scope>
    <source>
        <strain evidence="2 3">BT439</strain>
    </source>
</reference>
<protein>
    <submittedName>
        <fullName evidence="2">Uncharacterized protein</fullName>
    </submittedName>
</protein>
<dbReference type="EMBL" id="JADQDP010000002">
    <property type="protein sequence ID" value="MBF9141261.1"/>
    <property type="molecule type" value="Genomic_DNA"/>
</dbReference>
<proteinExistence type="predicted"/>
<keyword evidence="1" id="KW-0732">Signal</keyword>
<name>A0A931BEV9_9BACT</name>
<accession>A0A931BEV9</accession>
<feature type="signal peptide" evidence="1">
    <location>
        <begin position="1"/>
        <end position="18"/>
    </location>
</feature>
<evidence type="ECO:0000313" key="3">
    <source>
        <dbReference type="Proteomes" id="UP000645610"/>
    </source>
</evidence>
<dbReference type="Proteomes" id="UP000645610">
    <property type="component" value="Unassembled WGS sequence"/>
</dbReference>
<sequence>MKPFLLAGLVLATVAARAQPQSPAQGVEREANVQFSCDLLLPDTVVFFTKKVPVPALIASRPYLFQATTTRGEERELYHNSLVQLSRVNTSFAVRRVAGPGHGPDSVTFSVRGVLRVRRLGSDGRAEAVLADLLVEMTDRRPQQLVEVPEVGTIAVRAIISP</sequence>
<feature type="chain" id="PRO_5037804509" evidence="1">
    <location>
        <begin position="19"/>
        <end position="162"/>
    </location>
</feature>
<dbReference type="RefSeq" id="WP_196285637.1">
    <property type="nucleotide sequence ID" value="NZ_JADQDP010000002.1"/>
</dbReference>